<evidence type="ECO:0000313" key="1">
    <source>
        <dbReference type="EMBL" id="MBA0723349.1"/>
    </source>
</evidence>
<name>A0A7J9AIR4_9ROSI</name>
<accession>A0A7J9AIR4</accession>
<proteinExistence type="predicted"/>
<organism evidence="1 2">
    <name type="scientific">Gossypium laxum</name>
    <dbReference type="NCBI Taxonomy" id="34288"/>
    <lineage>
        <taxon>Eukaryota</taxon>
        <taxon>Viridiplantae</taxon>
        <taxon>Streptophyta</taxon>
        <taxon>Embryophyta</taxon>
        <taxon>Tracheophyta</taxon>
        <taxon>Spermatophyta</taxon>
        <taxon>Magnoliopsida</taxon>
        <taxon>eudicotyledons</taxon>
        <taxon>Gunneridae</taxon>
        <taxon>Pentapetalae</taxon>
        <taxon>rosids</taxon>
        <taxon>malvids</taxon>
        <taxon>Malvales</taxon>
        <taxon>Malvaceae</taxon>
        <taxon>Malvoideae</taxon>
        <taxon>Gossypium</taxon>
    </lineage>
</organism>
<keyword evidence="2" id="KW-1185">Reference proteome</keyword>
<sequence>MMESLKKHVDELKEELILCKVAIGNGELVVTPKHKIDASKSKKFKGTKSTRDANNFLCINEKCGNISIDTWVELQKEFKQQFYLKYAKNEARAKL</sequence>
<dbReference type="Proteomes" id="UP000593574">
    <property type="component" value="Unassembled WGS sequence"/>
</dbReference>
<reference evidence="1 2" key="1">
    <citation type="journal article" date="2019" name="Genome Biol. Evol.">
        <title>Insights into the evolution of the New World diploid cottons (Gossypium, subgenus Houzingenia) based on genome sequencing.</title>
        <authorList>
            <person name="Grover C.E."/>
            <person name="Arick M.A. 2nd"/>
            <person name="Thrash A."/>
            <person name="Conover J.L."/>
            <person name="Sanders W.S."/>
            <person name="Peterson D.G."/>
            <person name="Frelichowski J.E."/>
            <person name="Scheffler J.A."/>
            <person name="Scheffler B.E."/>
            <person name="Wendel J.F."/>
        </authorList>
    </citation>
    <scope>NUCLEOTIDE SEQUENCE [LARGE SCALE GENOMIC DNA]</scope>
    <source>
        <strain evidence="1">4</strain>
        <tissue evidence="1">Leaf</tissue>
    </source>
</reference>
<dbReference type="EMBL" id="JABEZV010000010">
    <property type="protein sequence ID" value="MBA0723349.1"/>
    <property type="molecule type" value="Genomic_DNA"/>
</dbReference>
<gene>
    <name evidence="1" type="ORF">Golax_003933</name>
</gene>
<comment type="caution">
    <text evidence="1">The sequence shown here is derived from an EMBL/GenBank/DDBJ whole genome shotgun (WGS) entry which is preliminary data.</text>
</comment>
<protein>
    <submittedName>
        <fullName evidence="1">Uncharacterized protein</fullName>
    </submittedName>
</protein>
<evidence type="ECO:0000313" key="2">
    <source>
        <dbReference type="Proteomes" id="UP000593574"/>
    </source>
</evidence>
<dbReference type="AlphaFoldDB" id="A0A7J9AIR4"/>